<evidence type="ECO:0000313" key="2">
    <source>
        <dbReference type="EMBL" id="MCU4717577.1"/>
    </source>
</evidence>
<dbReference type="EMBL" id="JAOPKD010000005">
    <property type="protein sequence ID" value="MCU4726894.1"/>
    <property type="molecule type" value="Genomic_DNA"/>
</dbReference>
<keyword evidence="1" id="KW-1133">Transmembrane helix</keyword>
<gene>
    <name evidence="3" type="ORF">OB914_07920</name>
    <name evidence="2" type="ORF">OB916_05805</name>
</gene>
<evidence type="ECO:0000313" key="4">
    <source>
        <dbReference type="Proteomes" id="UP001208186"/>
    </source>
</evidence>
<accession>A0AAE3IBS1</accession>
<comment type="caution">
    <text evidence="3">The sequence shown here is derived from an EMBL/GenBank/DDBJ whole genome shotgun (WGS) entry which is preliminary data.</text>
</comment>
<evidence type="ECO:0000313" key="5">
    <source>
        <dbReference type="Proteomes" id="UP001209746"/>
    </source>
</evidence>
<proteinExistence type="predicted"/>
<keyword evidence="4" id="KW-1185">Reference proteome</keyword>
<keyword evidence="1" id="KW-0812">Transmembrane</keyword>
<evidence type="ECO:0000256" key="1">
    <source>
        <dbReference type="SAM" id="Phobius"/>
    </source>
</evidence>
<name>A0AAE3IBS1_9EURY</name>
<sequence>MERTVEGDKWVTRGWISVLEVLYKTDVVVSLAHIRTSDTDYAVVEQLSSDSEILTETELTENQAIIELNHLLEEGLVDYIRPFEDTDFVVYRLTDAGYQVAHERKRTEMEERWRSESRKIDVVLTIATGFLAAGAFVQVYLAYRELQSPSQWLLLTGATLVVILTISLIVGRRGVRGPSFW</sequence>
<dbReference type="EMBL" id="JAOPKC010000004">
    <property type="protein sequence ID" value="MCU4717577.1"/>
    <property type="molecule type" value="Genomic_DNA"/>
</dbReference>
<feature type="transmembrane region" description="Helical" evidence="1">
    <location>
        <begin position="149"/>
        <end position="171"/>
    </location>
</feature>
<organism evidence="3 5">
    <name type="scientific">Halapricum hydrolyticum</name>
    <dbReference type="NCBI Taxonomy" id="2979991"/>
    <lineage>
        <taxon>Archaea</taxon>
        <taxon>Methanobacteriati</taxon>
        <taxon>Methanobacteriota</taxon>
        <taxon>Stenosarchaea group</taxon>
        <taxon>Halobacteria</taxon>
        <taxon>Halobacteriales</taxon>
        <taxon>Haloarculaceae</taxon>
        <taxon>Halapricum</taxon>
    </lineage>
</organism>
<dbReference type="AlphaFoldDB" id="A0AAE3IBS1"/>
<reference evidence="3" key="1">
    <citation type="submission" date="2023-02" db="EMBL/GenBank/DDBJ databases">
        <title>Enrichment on poylsaccharides allowed isolation of novel metabolic and taxonomic groups of Haloarchaea.</title>
        <authorList>
            <person name="Sorokin D.Y."/>
            <person name="Elcheninov A.G."/>
            <person name="Khizhniak T.V."/>
            <person name="Kolganova T.V."/>
            <person name="Kublanov I.V."/>
        </authorList>
    </citation>
    <scope>NUCLEOTIDE SEQUENCE</scope>
    <source>
        <strain evidence="2 4">HArc-curdl5-1</strain>
        <strain evidence="3">HArc-curdl7</strain>
    </source>
</reference>
<dbReference type="SUPFAM" id="SSF46785">
    <property type="entry name" value="Winged helix' DNA-binding domain"/>
    <property type="match status" value="1"/>
</dbReference>
<dbReference type="Proteomes" id="UP001208186">
    <property type="component" value="Unassembled WGS sequence"/>
</dbReference>
<evidence type="ECO:0000313" key="3">
    <source>
        <dbReference type="EMBL" id="MCU4726894.1"/>
    </source>
</evidence>
<keyword evidence="1" id="KW-0472">Membrane</keyword>
<protein>
    <submittedName>
        <fullName evidence="3">Uncharacterized protein</fullName>
    </submittedName>
</protein>
<dbReference type="InterPro" id="IPR036390">
    <property type="entry name" value="WH_DNA-bd_sf"/>
</dbReference>
<dbReference type="Proteomes" id="UP001209746">
    <property type="component" value="Unassembled WGS sequence"/>
</dbReference>
<feature type="transmembrane region" description="Helical" evidence="1">
    <location>
        <begin position="122"/>
        <end position="143"/>
    </location>
</feature>
<dbReference type="RefSeq" id="WP_315908343.1">
    <property type="nucleotide sequence ID" value="NZ_JAOPKC010000004.1"/>
</dbReference>